<dbReference type="Pfam" id="PF13532">
    <property type="entry name" value="2OG-FeII_Oxy_2"/>
    <property type="match status" value="1"/>
</dbReference>
<feature type="compositionally biased region" description="Basic and acidic residues" evidence="7">
    <location>
        <begin position="958"/>
        <end position="971"/>
    </location>
</feature>
<feature type="region of interest" description="Disordered" evidence="7">
    <location>
        <begin position="674"/>
        <end position="703"/>
    </location>
</feature>
<dbReference type="Gene3D" id="2.60.120.590">
    <property type="entry name" value="Alpha-ketoglutarate-dependent dioxygenase AlkB-like"/>
    <property type="match status" value="1"/>
</dbReference>
<evidence type="ECO:0000259" key="8">
    <source>
        <dbReference type="Pfam" id="PF13532"/>
    </source>
</evidence>
<comment type="caution">
    <text evidence="10">The sequence shown here is derived from an EMBL/GenBank/DDBJ whole genome shotgun (WGS) entry which is preliminary data.</text>
</comment>
<dbReference type="GO" id="GO:0046872">
    <property type="term" value="F:metal ion binding"/>
    <property type="evidence" value="ECO:0007669"/>
    <property type="project" value="UniProtKB-KW"/>
</dbReference>
<protein>
    <submittedName>
        <fullName evidence="10">Spc7 domain-containing protein</fullName>
    </submittedName>
</protein>
<dbReference type="GO" id="GO:0005634">
    <property type="term" value="C:nucleus"/>
    <property type="evidence" value="ECO:0007669"/>
    <property type="project" value="TreeGrafter"/>
</dbReference>
<feature type="compositionally biased region" description="Polar residues" evidence="7">
    <location>
        <begin position="467"/>
        <end position="480"/>
    </location>
</feature>
<evidence type="ECO:0000313" key="10">
    <source>
        <dbReference type="EMBL" id="KAB5595526.1"/>
    </source>
</evidence>
<feature type="region of interest" description="Disordered" evidence="7">
    <location>
        <begin position="1"/>
        <end position="29"/>
    </location>
</feature>
<evidence type="ECO:0000313" key="11">
    <source>
        <dbReference type="Proteomes" id="UP000383932"/>
    </source>
</evidence>
<feature type="region of interest" description="Disordered" evidence="7">
    <location>
        <begin position="1009"/>
        <end position="1041"/>
    </location>
</feature>
<feature type="coiled-coil region" evidence="6">
    <location>
        <begin position="1114"/>
        <end position="1268"/>
    </location>
</feature>
<evidence type="ECO:0000256" key="2">
    <source>
        <dbReference type="ARBA" id="ARBA00022964"/>
    </source>
</evidence>
<dbReference type="AlphaFoldDB" id="A0A5N5QWI2"/>
<reference evidence="10 11" key="1">
    <citation type="journal article" date="2019" name="Fungal Biol. Biotechnol.">
        <title>Draft genome sequence of fastidious pathogen Ceratobasidium theobromae, which causes vascular-streak dieback in Theobroma cacao.</title>
        <authorList>
            <person name="Ali S.S."/>
            <person name="Asman A."/>
            <person name="Shao J."/>
            <person name="Firmansyah A.P."/>
            <person name="Susilo A.W."/>
            <person name="Rosmana A."/>
            <person name="McMahon P."/>
            <person name="Junaid M."/>
            <person name="Guest D."/>
            <person name="Kheng T.Y."/>
            <person name="Meinhardt L.W."/>
            <person name="Bailey B.A."/>
        </authorList>
    </citation>
    <scope>NUCLEOTIDE SEQUENCE [LARGE SCALE GENOMIC DNA]</scope>
    <source>
        <strain evidence="10 11">CT2</strain>
    </source>
</reference>
<evidence type="ECO:0000259" key="9">
    <source>
        <dbReference type="Pfam" id="PF15456"/>
    </source>
</evidence>
<evidence type="ECO:0000256" key="6">
    <source>
        <dbReference type="SAM" id="Coils"/>
    </source>
</evidence>
<keyword evidence="11" id="KW-1185">Reference proteome</keyword>
<dbReference type="SUPFAM" id="SSF51197">
    <property type="entry name" value="Clavaminate synthase-like"/>
    <property type="match status" value="1"/>
</dbReference>
<keyword evidence="6" id="KW-0175">Coiled coil</keyword>
<feature type="binding site" evidence="5">
    <location>
        <position position="337"/>
    </location>
    <ligand>
        <name>Fe cation</name>
        <dbReference type="ChEBI" id="CHEBI:24875"/>
        <note>catalytic</note>
    </ligand>
</feature>
<feature type="compositionally biased region" description="Polar residues" evidence="7">
    <location>
        <begin position="1010"/>
        <end position="1024"/>
    </location>
</feature>
<gene>
    <name evidence="10" type="ORF">CTheo_987</name>
</gene>
<organism evidence="10 11">
    <name type="scientific">Ceratobasidium theobromae</name>
    <dbReference type="NCBI Taxonomy" id="1582974"/>
    <lineage>
        <taxon>Eukaryota</taxon>
        <taxon>Fungi</taxon>
        <taxon>Dikarya</taxon>
        <taxon>Basidiomycota</taxon>
        <taxon>Agaricomycotina</taxon>
        <taxon>Agaricomycetes</taxon>
        <taxon>Cantharellales</taxon>
        <taxon>Ceratobasidiaceae</taxon>
        <taxon>Ceratobasidium</taxon>
    </lineage>
</organism>
<keyword evidence="1 5" id="KW-0479">Metal-binding</keyword>
<feature type="region of interest" description="Disordered" evidence="7">
    <location>
        <begin position="428"/>
        <end position="528"/>
    </location>
</feature>
<feature type="domain" description="Up-regulated during septation protein 1" evidence="9">
    <location>
        <begin position="561"/>
        <end position="672"/>
    </location>
</feature>
<accession>A0A5N5QWI2</accession>
<comment type="cofactor">
    <cofactor evidence="5">
        <name>Fe(2+)</name>
        <dbReference type="ChEBI" id="CHEBI:29033"/>
    </cofactor>
    <text evidence="5">Binds 1 Fe(2+) ion per subunit.</text>
</comment>
<evidence type="ECO:0000256" key="3">
    <source>
        <dbReference type="ARBA" id="ARBA00023002"/>
    </source>
</evidence>
<dbReference type="InterPro" id="IPR004574">
    <property type="entry name" value="Alkb"/>
</dbReference>
<feature type="domain" description="Alpha-ketoglutarate-dependent dioxygenase AlkB-like" evidence="8">
    <location>
        <begin position="226"/>
        <end position="407"/>
    </location>
</feature>
<evidence type="ECO:0000256" key="7">
    <source>
        <dbReference type="SAM" id="MobiDB-lite"/>
    </source>
</evidence>
<evidence type="ECO:0000256" key="4">
    <source>
        <dbReference type="ARBA" id="ARBA00023004"/>
    </source>
</evidence>
<feature type="binding site" evidence="5">
    <location>
        <position position="394"/>
    </location>
    <ligand>
        <name>Fe cation</name>
        <dbReference type="ChEBI" id="CHEBI:24875"/>
        <note>catalytic</note>
    </ligand>
</feature>
<feature type="compositionally biased region" description="Low complexity" evidence="7">
    <location>
        <begin position="499"/>
        <end position="517"/>
    </location>
</feature>
<dbReference type="InterPro" id="IPR027450">
    <property type="entry name" value="AlkB-like"/>
</dbReference>
<sequence>MDTSSPKYKKALRHHLKSQQNKAEEHKPPLSAFRAAEKKFKSRFPPPDLSDVLDLATLDPHRESEISAGRWKGRGDSSELRPIRLNGCDLASGEAQRAYLVKRIPGLVLIPSFVSQSAQRALVVSCLREHARSPNESNLDAHYAVPTNGLWNEWEQVAAQRETDPGFDIVVETKWKEDLLAEAYHPPDAERTLVNNTPGSLATLESIRSQPKLAPLPSSSLAPCTVSSLIPKLRWSNIGLNYHWGTKSYDFDREQLQFPQDIRDICVAAVQSVDWKGVWEGVADGMEWNDGVDWDIWEHTYGGSRLRGGTIIDEMFLLEPDAGIINFYQPKDTLMGHVDRSEISSTTPLVSISLGNAAIFLIGGLTRDVEPIPILVRSGDVVIMSGPGCRRAYHGIPRILEGTTPSYLIPETEDVKAHSIMNGIARRFLGGGLGGSSSKDTPPPASEPPQQQPPAVAPLAIGGGKANQWTSEETSPNRTNGSGGRVVDDSTVRQRPPRSSSKSSASAALMSPTGTTPSPAPPMVRAAPQIPLSRPVVNTKGTVSRNGVGATNVHTKDELLMSLLASEAMVDSRGAEVLSAEQVEELKKEDALLQSRYASSTKKLALETKMRDAARSLVTLNAGNKSMSRQTQEQLEVASQRLESAQADHLQIQSRAAEVRRRLLEHRAAVLSAALRKSEEDERSSATSSNTLSPTSTTATSVSGSALSRFDGAHLFAGHAGAATPISPRPTVDYEQMAERVRAAEESAKAAAKKVAELNRDLGLLKLEKAQAETTAALEVQQAEELVADLRREVSKLNKTQAWEKEREELVEDVAQRDKQIEELQERLETVERDAASRPRGSVEATEADVELEGTRKALRAIVRSQRLNMHAIASSTGQGEAEGGDASVFSVANMVAAIAAHVESLDEGKKTLEKAKRELENQLHDEQLAKEKLLRNLDESRQDTQESLRQIGTLERQMQEQTDRIVELSRSESSGMANIESTSAELQRIMSVLNPLWALLPSAEGRASKLSSTQANRDPNALNSPILGSPRTGRPPNAPPLISDADIRSLRMLYDPHGPFMSPPPPGKFSIEAFAAKIRALVADDRAIVERLLKFASTHELLKTNAEKAQKLAQESTISLKTYQDQVRTLEERNNTLAGQQAALLEELEQAQAAYEELLEIRQQLEVDAARQAEVCANLTEANNQLSARALKLAEDSANVSAPVVAARAKLEAEVAEQKKKIEDLESELKRVQDAEQGQRIVLLDELNSMQTENTNLRNQLRALQAR</sequence>
<evidence type="ECO:0000256" key="5">
    <source>
        <dbReference type="PIRSR" id="PIRSR604574-2"/>
    </source>
</evidence>
<keyword evidence="4 5" id="KW-0408">Iron</keyword>
<dbReference type="Proteomes" id="UP000383932">
    <property type="component" value="Unassembled WGS sequence"/>
</dbReference>
<name>A0A5N5QWI2_9AGAM</name>
<feature type="compositionally biased region" description="Pro residues" evidence="7">
    <location>
        <begin position="441"/>
        <end position="456"/>
    </location>
</feature>
<dbReference type="GO" id="GO:0005737">
    <property type="term" value="C:cytoplasm"/>
    <property type="evidence" value="ECO:0007669"/>
    <property type="project" value="TreeGrafter"/>
</dbReference>
<feature type="region of interest" description="Disordered" evidence="7">
    <location>
        <begin position="952"/>
        <end position="980"/>
    </location>
</feature>
<dbReference type="PANTHER" id="PTHR16557:SF2">
    <property type="entry name" value="NUCLEIC ACID DIOXYGENASE ALKBH1"/>
    <property type="match status" value="1"/>
</dbReference>
<proteinExistence type="predicted"/>
<feature type="coiled-coil region" evidence="6">
    <location>
        <begin position="628"/>
        <end position="662"/>
    </location>
</feature>
<keyword evidence="3" id="KW-0560">Oxidoreductase</keyword>
<dbReference type="EMBL" id="SSOP01000008">
    <property type="protein sequence ID" value="KAB5595526.1"/>
    <property type="molecule type" value="Genomic_DNA"/>
</dbReference>
<dbReference type="OrthoDB" id="6614653at2759"/>
<dbReference type="Pfam" id="PF15456">
    <property type="entry name" value="Uds1"/>
    <property type="match status" value="1"/>
</dbReference>
<feature type="coiled-coil region" evidence="6">
    <location>
        <begin position="734"/>
        <end position="834"/>
    </location>
</feature>
<dbReference type="InterPro" id="IPR029191">
    <property type="entry name" value="Uds1"/>
</dbReference>
<feature type="compositionally biased region" description="Low complexity" evidence="7">
    <location>
        <begin position="685"/>
        <end position="703"/>
    </location>
</feature>
<dbReference type="GO" id="GO:0051213">
    <property type="term" value="F:dioxygenase activity"/>
    <property type="evidence" value="ECO:0007669"/>
    <property type="project" value="UniProtKB-KW"/>
</dbReference>
<dbReference type="PANTHER" id="PTHR16557">
    <property type="entry name" value="ALKYLATED DNA REPAIR PROTEIN ALKB-RELATED"/>
    <property type="match status" value="1"/>
</dbReference>
<dbReference type="InterPro" id="IPR037151">
    <property type="entry name" value="AlkB-like_sf"/>
</dbReference>
<evidence type="ECO:0000256" key="1">
    <source>
        <dbReference type="ARBA" id="ARBA00022723"/>
    </source>
</evidence>
<feature type="binding site" evidence="5">
    <location>
        <position position="339"/>
    </location>
    <ligand>
        <name>Fe cation</name>
        <dbReference type="ChEBI" id="CHEBI:24875"/>
        <note>catalytic</note>
    </ligand>
</feature>
<feature type="compositionally biased region" description="Basic residues" evidence="7">
    <location>
        <begin position="7"/>
        <end position="17"/>
    </location>
</feature>
<keyword evidence="2" id="KW-0223">Dioxygenase</keyword>